<dbReference type="AlphaFoldDB" id="A0AAF0QI47"/>
<organism evidence="2 3">
    <name type="scientific">Solanum verrucosum</name>
    <dbReference type="NCBI Taxonomy" id="315347"/>
    <lineage>
        <taxon>Eukaryota</taxon>
        <taxon>Viridiplantae</taxon>
        <taxon>Streptophyta</taxon>
        <taxon>Embryophyta</taxon>
        <taxon>Tracheophyta</taxon>
        <taxon>Spermatophyta</taxon>
        <taxon>Magnoliopsida</taxon>
        <taxon>eudicotyledons</taxon>
        <taxon>Gunneridae</taxon>
        <taxon>Pentapetalae</taxon>
        <taxon>asterids</taxon>
        <taxon>lamiids</taxon>
        <taxon>Solanales</taxon>
        <taxon>Solanaceae</taxon>
        <taxon>Solanoideae</taxon>
        <taxon>Solaneae</taxon>
        <taxon>Solanum</taxon>
    </lineage>
</organism>
<protein>
    <recommendedName>
        <fullName evidence="1">Tf2-1-like SH3-like domain-containing protein</fullName>
    </recommendedName>
</protein>
<dbReference type="EMBL" id="CP133615">
    <property type="protein sequence ID" value="WMV22893.1"/>
    <property type="molecule type" value="Genomic_DNA"/>
</dbReference>
<sequence>MVMGNQAKLLTAYSRQYADHMVRDITFQVGEQELFNVSPIQGVMRFSKRDKLSPHYIGPFEILDRVGANGLQVSTTSQLDWSSFDVSYVYAKDIP</sequence>
<evidence type="ECO:0000259" key="1">
    <source>
        <dbReference type="Pfam" id="PF24626"/>
    </source>
</evidence>
<dbReference type="InterPro" id="IPR056924">
    <property type="entry name" value="SH3_Tf2-1"/>
</dbReference>
<feature type="domain" description="Tf2-1-like SH3-like" evidence="1">
    <location>
        <begin position="43"/>
        <end position="88"/>
    </location>
</feature>
<evidence type="ECO:0000313" key="2">
    <source>
        <dbReference type="EMBL" id="WMV22893.1"/>
    </source>
</evidence>
<dbReference type="Proteomes" id="UP001234989">
    <property type="component" value="Chromosome 4"/>
</dbReference>
<keyword evidence="3" id="KW-1185">Reference proteome</keyword>
<reference evidence="2" key="1">
    <citation type="submission" date="2023-08" db="EMBL/GenBank/DDBJ databases">
        <title>A de novo genome assembly of Solanum verrucosum Schlechtendal, a Mexican diploid species geographically isolated from the other diploid A-genome species in potato relatives.</title>
        <authorList>
            <person name="Hosaka K."/>
        </authorList>
    </citation>
    <scope>NUCLEOTIDE SEQUENCE</scope>
    <source>
        <tissue evidence="2">Young leaves</tissue>
    </source>
</reference>
<proteinExistence type="predicted"/>
<name>A0AAF0QI47_SOLVR</name>
<dbReference type="Pfam" id="PF24626">
    <property type="entry name" value="SH3_Tf2-1"/>
    <property type="match status" value="1"/>
</dbReference>
<gene>
    <name evidence="2" type="ORF">MTR67_016278</name>
</gene>
<evidence type="ECO:0000313" key="3">
    <source>
        <dbReference type="Proteomes" id="UP001234989"/>
    </source>
</evidence>
<accession>A0AAF0QI47</accession>